<keyword evidence="3" id="KW-0443">Lipid metabolism</keyword>
<evidence type="ECO:0000313" key="6">
    <source>
        <dbReference type="EMBL" id="WFP94741.1"/>
    </source>
</evidence>
<dbReference type="Gene3D" id="1.10.1200.10">
    <property type="entry name" value="ACP-like"/>
    <property type="match status" value="1"/>
</dbReference>
<dbReference type="Pfam" id="PF00550">
    <property type="entry name" value="PP-binding"/>
    <property type="match status" value="1"/>
</dbReference>
<dbReference type="HAMAP" id="MF_01217">
    <property type="entry name" value="Acyl_carrier"/>
    <property type="match status" value="1"/>
</dbReference>
<evidence type="ECO:0000313" key="5">
    <source>
        <dbReference type="EMBL" id="USJ27942.1"/>
    </source>
</evidence>
<accession>A0A9Q8YGV3</accession>
<reference evidence="5" key="1">
    <citation type="submission" date="2022-06" db="EMBL/GenBank/DDBJ databases">
        <title>Physiological and biochemical characterization and genomic elucidation of a strain of the genus Ensifer adhaerens M8 that combines arsenic oxidation and chromium reduction.</title>
        <authorList>
            <person name="Li X."/>
            <person name="Yu c."/>
        </authorList>
    </citation>
    <scope>NUCLEOTIDE SEQUENCE</scope>
    <source>
        <strain evidence="5">M8</strain>
        <plasmid evidence="5">pB</plasmid>
    </source>
</reference>
<dbReference type="SUPFAM" id="SSF47336">
    <property type="entry name" value="ACP-like"/>
    <property type="match status" value="1"/>
</dbReference>
<dbReference type="Proteomes" id="UP001214094">
    <property type="component" value="Plasmid unnamedB"/>
</dbReference>
<evidence type="ECO:0000256" key="1">
    <source>
        <dbReference type="ARBA" id="ARBA00022450"/>
    </source>
</evidence>
<evidence type="ECO:0000313" key="7">
    <source>
        <dbReference type="Proteomes" id="UP001055460"/>
    </source>
</evidence>
<organism evidence="5 7">
    <name type="scientific">Ensifer adhaerens</name>
    <name type="common">Sinorhizobium morelense</name>
    <dbReference type="NCBI Taxonomy" id="106592"/>
    <lineage>
        <taxon>Bacteria</taxon>
        <taxon>Pseudomonadati</taxon>
        <taxon>Pseudomonadota</taxon>
        <taxon>Alphaproteobacteria</taxon>
        <taxon>Hyphomicrobiales</taxon>
        <taxon>Rhizobiaceae</taxon>
        <taxon>Sinorhizobium/Ensifer group</taxon>
        <taxon>Ensifer</taxon>
    </lineage>
</organism>
<dbReference type="GeneID" id="29522805"/>
<comment type="pathway">
    <text evidence="3">Lipid metabolism; fatty acid biosynthesis.</text>
</comment>
<comment type="function">
    <text evidence="3">Carrier of the growing fatty acid chain in fatty acid biosynthesis.</text>
</comment>
<keyword evidence="8" id="KW-1185">Reference proteome</keyword>
<comment type="similarity">
    <text evidence="3">Belongs to the acyl carrier protein (ACP) family.</text>
</comment>
<keyword evidence="1 3" id="KW-0596">Phosphopantetheine</keyword>
<keyword evidence="5" id="KW-0614">Plasmid</keyword>
<evidence type="ECO:0000256" key="2">
    <source>
        <dbReference type="ARBA" id="ARBA00022553"/>
    </source>
</evidence>
<evidence type="ECO:0000259" key="4">
    <source>
        <dbReference type="PROSITE" id="PS50075"/>
    </source>
</evidence>
<keyword evidence="3" id="KW-0275">Fatty acid biosynthesis</keyword>
<keyword evidence="2 3" id="KW-0597">Phosphoprotein</keyword>
<comment type="caution">
    <text evidence="3">Lacks conserved residue(s) required for the propagation of feature annotation.</text>
</comment>
<name>A0A9Q8YGV3_ENSAD</name>
<dbReference type="KEGG" id="eah:FA04_33155"/>
<geneLocation type="plasmid" evidence="6 8">
    <name>unnamedB</name>
</geneLocation>
<evidence type="ECO:0000313" key="8">
    <source>
        <dbReference type="Proteomes" id="UP001214094"/>
    </source>
</evidence>
<dbReference type="InterPro" id="IPR003231">
    <property type="entry name" value="ACP"/>
</dbReference>
<dbReference type="RefSeq" id="WP_034800358.1">
    <property type="nucleotide sequence ID" value="NZ_CP015882.1"/>
</dbReference>
<dbReference type="InterPro" id="IPR036736">
    <property type="entry name" value="ACP-like_sf"/>
</dbReference>
<dbReference type="EMBL" id="CP098809">
    <property type="protein sequence ID" value="USJ27942.1"/>
    <property type="molecule type" value="Genomic_DNA"/>
</dbReference>
<dbReference type="InterPro" id="IPR009081">
    <property type="entry name" value="PP-bd_ACP"/>
</dbReference>
<evidence type="ECO:0000256" key="3">
    <source>
        <dbReference type="HAMAP-Rule" id="MF_01217"/>
    </source>
</evidence>
<geneLocation type="plasmid" evidence="5 7">
    <name>pB</name>
</geneLocation>
<keyword evidence="3" id="KW-0444">Lipid biosynthesis</keyword>
<dbReference type="GO" id="GO:0005737">
    <property type="term" value="C:cytoplasm"/>
    <property type="evidence" value="ECO:0007669"/>
    <property type="project" value="UniProtKB-SubCell"/>
</dbReference>
<dbReference type="EMBL" id="CP121310">
    <property type="protein sequence ID" value="WFP94741.1"/>
    <property type="molecule type" value="Genomic_DNA"/>
</dbReference>
<dbReference type="PROSITE" id="PS50075">
    <property type="entry name" value="CARRIER"/>
    <property type="match status" value="1"/>
</dbReference>
<comment type="subcellular location">
    <subcellularLocation>
        <location evidence="3">Cytoplasm</location>
    </subcellularLocation>
</comment>
<reference evidence="6 8" key="2">
    <citation type="submission" date="2023-03" db="EMBL/GenBank/DDBJ databases">
        <title>Comparative genome and transcriptome analysis combination mining strategies for increasing vitamin B12 production of Ensifer adhaerens strain.</title>
        <authorList>
            <person name="Yongheng L."/>
        </authorList>
    </citation>
    <scope>NUCLEOTIDE SEQUENCE [LARGE SCALE GENOMIC DNA]</scope>
    <source>
        <strain evidence="6 8">Casida A-T305</strain>
        <plasmid evidence="6 8">unnamedB</plasmid>
    </source>
</reference>
<protein>
    <recommendedName>
        <fullName evidence="3">Acyl carrier protein</fullName>
        <shortName evidence="3">ACP</shortName>
    </recommendedName>
</protein>
<feature type="domain" description="Carrier" evidence="4">
    <location>
        <begin position="6"/>
        <end position="81"/>
    </location>
</feature>
<keyword evidence="3" id="KW-0963">Cytoplasm</keyword>
<sequence length="86" mass="9350">MATTRAGISARVKMIFIEILGVKAADLADSAAIVDDLGTDPLKISQLSMLIEEEFGIFIAEESMEQLVTVGDVIDFVWGSKRLYGQ</sequence>
<dbReference type="Proteomes" id="UP001055460">
    <property type="component" value="Plasmid pB"/>
</dbReference>
<keyword evidence="3" id="KW-0276">Fatty acid metabolism</keyword>
<proteinExistence type="inferred from homology"/>
<gene>
    <name evidence="3" type="primary">acpP</name>
    <name evidence="5" type="ORF">NE863_29155</name>
    <name evidence="6" type="ORF">P4B07_33670</name>
</gene>
<comment type="PTM">
    <text evidence="3">4'-phosphopantetheine is transferred from CoA to a specific serine of apo-ACP by AcpS. This modification is essential for activity because fatty acids are bound in thioester linkage to the sulfhydryl of the prosthetic group.</text>
</comment>
<dbReference type="AlphaFoldDB" id="A0A9Q8YGV3"/>
<dbReference type="GO" id="GO:0000036">
    <property type="term" value="F:acyl carrier activity"/>
    <property type="evidence" value="ECO:0007669"/>
    <property type="project" value="UniProtKB-UniRule"/>
</dbReference>